<gene>
    <name evidence="1" type="ORF">CSKR_103686</name>
</gene>
<evidence type="ECO:0000313" key="2">
    <source>
        <dbReference type="Proteomes" id="UP000286415"/>
    </source>
</evidence>
<comment type="caution">
    <text evidence="1">The sequence shown here is derived from an EMBL/GenBank/DDBJ whole genome shotgun (WGS) entry which is preliminary data.</text>
</comment>
<accession>A0A3R7C3U5</accession>
<keyword evidence="2" id="KW-1185">Reference proteome</keyword>
<dbReference type="Proteomes" id="UP000286415">
    <property type="component" value="Unassembled WGS sequence"/>
</dbReference>
<name>A0A3R7C3U5_CLOSI</name>
<protein>
    <submittedName>
        <fullName evidence="1">Uncharacterized protein</fullName>
    </submittedName>
</protein>
<dbReference type="EMBL" id="NIRI02000042">
    <property type="protein sequence ID" value="KAG5449878.1"/>
    <property type="molecule type" value="Genomic_DNA"/>
</dbReference>
<proteinExistence type="predicted"/>
<dbReference type="InParanoid" id="A0A3R7C3U5"/>
<reference evidence="1 2" key="2">
    <citation type="journal article" date="2021" name="Genomics">
        <title>High-quality reference genome for Clonorchis sinensis.</title>
        <authorList>
            <person name="Young N.D."/>
            <person name="Stroehlein A.J."/>
            <person name="Kinkar L."/>
            <person name="Wang T."/>
            <person name="Sohn W.M."/>
            <person name="Chang B.C.H."/>
            <person name="Kaur P."/>
            <person name="Weisz D."/>
            <person name="Dudchenko O."/>
            <person name="Aiden E.L."/>
            <person name="Korhonen P.K."/>
            <person name="Gasser R.B."/>
        </authorList>
    </citation>
    <scope>NUCLEOTIDE SEQUENCE [LARGE SCALE GENOMIC DNA]</scope>
    <source>
        <strain evidence="1">Cs-k2</strain>
    </source>
</reference>
<evidence type="ECO:0000313" key="1">
    <source>
        <dbReference type="EMBL" id="KAG5449878.1"/>
    </source>
</evidence>
<organism evidence="1 2">
    <name type="scientific">Clonorchis sinensis</name>
    <name type="common">Chinese liver fluke</name>
    <dbReference type="NCBI Taxonomy" id="79923"/>
    <lineage>
        <taxon>Eukaryota</taxon>
        <taxon>Metazoa</taxon>
        <taxon>Spiralia</taxon>
        <taxon>Lophotrochozoa</taxon>
        <taxon>Platyhelminthes</taxon>
        <taxon>Trematoda</taxon>
        <taxon>Digenea</taxon>
        <taxon>Opisthorchiida</taxon>
        <taxon>Opisthorchiata</taxon>
        <taxon>Opisthorchiidae</taxon>
        <taxon>Clonorchis</taxon>
    </lineage>
</organism>
<reference evidence="1 2" key="1">
    <citation type="journal article" date="2018" name="Biotechnol. Adv.">
        <title>Improved genomic resources and new bioinformatic workflow for the carcinogenic parasite Clonorchis sinensis: Biotechnological implications.</title>
        <authorList>
            <person name="Wang D."/>
            <person name="Korhonen P.K."/>
            <person name="Gasser R.B."/>
            <person name="Young N.D."/>
        </authorList>
    </citation>
    <scope>NUCLEOTIDE SEQUENCE [LARGE SCALE GENOMIC DNA]</scope>
    <source>
        <strain evidence="1">Cs-k2</strain>
    </source>
</reference>
<sequence length="158" mass="17745">MERGDEGDGSVAEWDNEKIQRERSKDGHLSAYATLNWAWKTALSLANDGSAYAAHVPNNAASGARHCSVEIPAAQPKTRFLIASLWIRRHRPTRALVLRQRLCLKLANVTRALKFRAFTLSVTLQSELMQLPRYVKRSTTSSASPWIVNRLVFQLSLS</sequence>
<dbReference type="AlphaFoldDB" id="A0A3R7C3U5"/>